<evidence type="ECO:0000313" key="2">
    <source>
        <dbReference type="EMBL" id="KAF6386167.1"/>
    </source>
</evidence>
<feature type="compositionally biased region" description="Pro residues" evidence="1">
    <location>
        <begin position="77"/>
        <end position="92"/>
    </location>
</feature>
<dbReference type="Pfam" id="PF15030">
    <property type="entry name" value="DUF4527"/>
    <property type="match status" value="1"/>
</dbReference>
<dbReference type="AlphaFoldDB" id="A0A7J8AHT9"/>
<reference evidence="2 3" key="1">
    <citation type="journal article" date="2020" name="Nature">
        <title>Six reference-quality genomes reveal evolution of bat adaptations.</title>
        <authorList>
            <person name="Jebb D."/>
            <person name="Huang Z."/>
            <person name="Pippel M."/>
            <person name="Hughes G.M."/>
            <person name="Lavrichenko K."/>
            <person name="Devanna P."/>
            <person name="Winkler S."/>
            <person name="Jermiin L.S."/>
            <person name="Skirmuntt E.C."/>
            <person name="Katzourakis A."/>
            <person name="Burkitt-Gray L."/>
            <person name="Ray D.A."/>
            <person name="Sullivan K.A.M."/>
            <person name="Roscito J.G."/>
            <person name="Kirilenko B.M."/>
            <person name="Davalos L.M."/>
            <person name="Corthals A.P."/>
            <person name="Power M.L."/>
            <person name="Jones G."/>
            <person name="Ransome R.D."/>
            <person name="Dechmann D.K.N."/>
            <person name="Locatelli A.G."/>
            <person name="Puechmaille S.J."/>
            <person name="Fedrigo O."/>
            <person name="Jarvis E.D."/>
            <person name="Hiller M."/>
            <person name="Vernes S.C."/>
            <person name="Myers E.W."/>
            <person name="Teeling E.C."/>
        </authorList>
    </citation>
    <scope>NUCLEOTIDE SEQUENCE [LARGE SCALE GENOMIC DNA]</scope>
    <source>
        <strain evidence="2">MMyoMyo1</strain>
        <tissue evidence="2">Flight muscle</tissue>
    </source>
</reference>
<dbReference type="PANTHER" id="PTHR36866">
    <property type="entry name" value="CHROMOSOME 4 OPEN READING FRAME 50"/>
    <property type="match status" value="1"/>
</dbReference>
<gene>
    <name evidence="2" type="ORF">mMyoMyo1_001863</name>
</gene>
<feature type="region of interest" description="Disordered" evidence="1">
    <location>
        <begin position="43"/>
        <end position="170"/>
    </location>
</feature>
<evidence type="ECO:0000313" key="3">
    <source>
        <dbReference type="Proteomes" id="UP000527355"/>
    </source>
</evidence>
<name>A0A7J8AHT9_MYOMY</name>
<evidence type="ECO:0000256" key="1">
    <source>
        <dbReference type="SAM" id="MobiDB-lite"/>
    </source>
</evidence>
<accession>A0A7J8AHT9</accession>
<dbReference type="PANTHER" id="PTHR36866:SF1">
    <property type="entry name" value="GENE 1043-RELATED"/>
    <property type="match status" value="1"/>
</dbReference>
<sequence length="170" mass="18142">MVDDVALAEYTATFLAPGAPETSRHPALEQETLAAVTAQNSLLNPEVDSALPRPWRPEPWPVTEAEWPALTARLDPLEPPQPPGPTPDPGPRPAVTNEAPGLPAQRLQERGGVSCAAPQAAAPPPSELRSPARILAFHRELGRSVRGCPRVTESPLELEPSPPLRPPRGL</sequence>
<dbReference type="EMBL" id="JABWUV010000001">
    <property type="protein sequence ID" value="KAF6386167.1"/>
    <property type="molecule type" value="Genomic_DNA"/>
</dbReference>
<keyword evidence="3" id="KW-1185">Reference proteome</keyword>
<dbReference type="Proteomes" id="UP000527355">
    <property type="component" value="Unassembled WGS sequence"/>
</dbReference>
<organism evidence="2 3">
    <name type="scientific">Myotis myotis</name>
    <name type="common">Greater mouse-eared bat</name>
    <name type="synonym">Vespertilio myotis</name>
    <dbReference type="NCBI Taxonomy" id="51298"/>
    <lineage>
        <taxon>Eukaryota</taxon>
        <taxon>Metazoa</taxon>
        <taxon>Chordata</taxon>
        <taxon>Craniata</taxon>
        <taxon>Vertebrata</taxon>
        <taxon>Euteleostomi</taxon>
        <taxon>Mammalia</taxon>
        <taxon>Eutheria</taxon>
        <taxon>Laurasiatheria</taxon>
        <taxon>Chiroptera</taxon>
        <taxon>Yangochiroptera</taxon>
        <taxon>Vespertilionidae</taxon>
        <taxon>Myotis</taxon>
    </lineage>
</organism>
<feature type="compositionally biased region" description="Pro residues" evidence="1">
    <location>
        <begin position="160"/>
        <end position="170"/>
    </location>
</feature>
<dbReference type="VEuPathDB" id="HostDB:CUNH4orf50"/>
<comment type="caution">
    <text evidence="2">The sequence shown here is derived from an EMBL/GenBank/DDBJ whole genome shotgun (WGS) entry which is preliminary data.</text>
</comment>
<proteinExistence type="predicted"/>
<protein>
    <submittedName>
        <fullName evidence="2">Uncharacterized protein</fullName>
    </submittedName>
</protein>
<dbReference type="InterPro" id="IPR032771">
    <property type="entry name" value="DUF4527"/>
</dbReference>